<evidence type="ECO:0000313" key="9">
    <source>
        <dbReference type="Proteomes" id="UP000049023"/>
    </source>
</evidence>
<organism evidence="4 6">
    <name type="scientific">Mycobacterium tuberculosis</name>
    <dbReference type="NCBI Taxonomy" id="1773"/>
    <lineage>
        <taxon>Bacteria</taxon>
        <taxon>Bacillati</taxon>
        <taxon>Actinomycetota</taxon>
        <taxon>Actinomycetes</taxon>
        <taxon>Mycobacteriales</taxon>
        <taxon>Mycobacteriaceae</taxon>
        <taxon>Mycobacterium</taxon>
        <taxon>Mycobacterium tuberculosis complex</taxon>
    </lineage>
</organism>
<gene>
    <name evidence="4" type="ORF">ERS007703_01932</name>
    <name evidence="5" type="ORF">ERS007741_04060</name>
    <name evidence="3" type="ORF">ERS027646_03443</name>
    <name evidence="2" type="ORF">ERS027661_03239</name>
</gene>
<sequence length="101" mass="10201">MASPGVPPPYVHKGLTPAGQDAATNSSTKSCSGASTRYVAPNKVSGRVVNTSMSTSNPSSLAALAENSATAPVERPIQLRCMVLTCSGQSSTSRSSSSRSA</sequence>
<reference evidence="4" key="1">
    <citation type="submission" date="2015-03" db="EMBL/GenBank/DDBJ databases">
        <authorList>
            <person name="Murphy D."/>
        </authorList>
    </citation>
    <scope>NUCLEOTIDE SEQUENCE [LARGE SCALE GENOMIC DNA]</scope>
    <source>
        <strain evidence="4">K00500041</strain>
    </source>
</reference>
<name>A0A0U0R354_MYCTX</name>
<evidence type="ECO:0000313" key="5">
    <source>
        <dbReference type="EMBL" id="COX25238.1"/>
    </source>
</evidence>
<feature type="compositionally biased region" description="Polar residues" evidence="1">
    <location>
        <begin position="22"/>
        <end position="35"/>
    </location>
</feature>
<reference evidence="6 7" key="2">
    <citation type="submission" date="2015-03" db="EMBL/GenBank/DDBJ databases">
        <authorList>
            <consortium name="Pathogen Informatics"/>
        </authorList>
    </citation>
    <scope>NUCLEOTIDE SEQUENCE [LARGE SCALE GENOMIC DNA]</scope>
    <source>
        <strain evidence="3 8">Bir 172</strain>
        <strain evidence="2 9">Bir 187</strain>
        <strain evidence="6">K00500041</strain>
        <strain evidence="5 7">P00601463</strain>
    </source>
</reference>
<evidence type="ECO:0000256" key="1">
    <source>
        <dbReference type="SAM" id="MobiDB-lite"/>
    </source>
</evidence>
<feature type="compositionally biased region" description="Pro residues" evidence="1">
    <location>
        <begin position="1"/>
        <end position="10"/>
    </location>
</feature>
<dbReference type="EMBL" id="CSAE01000185">
    <property type="protein sequence ID" value="COV72082.1"/>
    <property type="molecule type" value="Genomic_DNA"/>
</dbReference>
<dbReference type="Proteomes" id="UP000049023">
    <property type="component" value="Unassembled WGS sequence"/>
</dbReference>
<evidence type="ECO:0000313" key="6">
    <source>
        <dbReference type="Proteomes" id="UP000038802"/>
    </source>
</evidence>
<dbReference type="EMBL" id="CNFU01000814">
    <property type="protein sequence ID" value="CKS55799.1"/>
    <property type="molecule type" value="Genomic_DNA"/>
</dbReference>
<evidence type="ECO:0000313" key="8">
    <source>
        <dbReference type="Proteomes" id="UP000048948"/>
    </source>
</evidence>
<dbReference type="AlphaFoldDB" id="A0A0U0R354"/>
<evidence type="ECO:0000313" key="3">
    <source>
        <dbReference type="EMBL" id="CKT37502.1"/>
    </source>
</evidence>
<evidence type="ECO:0000313" key="7">
    <source>
        <dbReference type="Proteomes" id="UP000048600"/>
    </source>
</evidence>
<dbReference type="Proteomes" id="UP000038802">
    <property type="component" value="Unassembled WGS sequence"/>
</dbReference>
<feature type="region of interest" description="Disordered" evidence="1">
    <location>
        <begin position="1"/>
        <end position="35"/>
    </location>
</feature>
<protein>
    <submittedName>
        <fullName evidence="4">Uncharacterized protein</fullName>
    </submittedName>
</protein>
<accession>A0A0U0R354</accession>
<evidence type="ECO:0000313" key="4">
    <source>
        <dbReference type="EMBL" id="COV72082.1"/>
    </source>
</evidence>
<dbReference type="Proteomes" id="UP000048948">
    <property type="component" value="Unassembled WGS sequence"/>
</dbReference>
<dbReference type="EMBL" id="CNGE01000811">
    <property type="protein sequence ID" value="CKT37502.1"/>
    <property type="molecule type" value="Genomic_DNA"/>
</dbReference>
<dbReference type="EMBL" id="CHKL01000741">
    <property type="protein sequence ID" value="COX25238.1"/>
    <property type="molecule type" value="Genomic_DNA"/>
</dbReference>
<dbReference type="Proteomes" id="UP000048600">
    <property type="component" value="Unassembled WGS sequence"/>
</dbReference>
<evidence type="ECO:0000313" key="2">
    <source>
        <dbReference type="EMBL" id="CKS55799.1"/>
    </source>
</evidence>
<proteinExistence type="predicted"/>